<keyword evidence="7 9" id="KW-0675">Receptor</keyword>
<organism evidence="13 14">
    <name type="scientific">Kryptolebias marmoratus</name>
    <name type="common">Mangrove killifish</name>
    <name type="synonym">Rivulus marmoratus</name>
    <dbReference type="NCBI Taxonomy" id="37003"/>
    <lineage>
        <taxon>Eukaryota</taxon>
        <taxon>Metazoa</taxon>
        <taxon>Chordata</taxon>
        <taxon>Craniata</taxon>
        <taxon>Vertebrata</taxon>
        <taxon>Euteleostomi</taxon>
        <taxon>Actinopterygii</taxon>
        <taxon>Neopterygii</taxon>
        <taxon>Teleostei</taxon>
        <taxon>Neoteleostei</taxon>
        <taxon>Acanthomorphata</taxon>
        <taxon>Ovalentaria</taxon>
        <taxon>Atherinomorphae</taxon>
        <taxon>Cyprinodontiformes</taxon>
        <taxon>Rivulidae</taxon>
        <taxon>Kryptolebias</taxon>
    </lineage>
</organism>
<keyword evidence="14" id="KW-1185">Reference proteome</keyword>
<dbReference type="GO" id="GO:0009897">
    <property type="term" value="C:external side of plasma membrane"/>
    <property type="evidence" value="ECO:0007669"/>
    <property type="project" value="TreeGrafter"/>
</dbReference>
<dbReference type="GO" id="GO:0060326">
    <property type="term" value="P:cell chemotaxis"/>
    <property type="evidence" value="ECO:0007669"/>
    <property type="project" value="TreeGrafter"/>
</dbReference>
<dbReference type="AlphaFoldDB" id="A0A3Q3B2R4"/>
<feature type="transmembrane region" description="Helical" evidence="11">
    <location>
        <begin position="148"/>
        <end position="169"/>
    </location>
</feature>
<reference evidence="13" key="1">
    <citation type="submission" date="2025-08" db="UniProtKB">
        <authorList>
            <consortium name="Ensembl"/>
        </authorList>
    </citation>
    <scope>IDENTIFICATION</scope>
</reference>
<keyword evidence="3 9" id="KW-0812">Transmembrane</keyword>
<evidence type="ECO:0000256" key="3">
    <source>
        <dbReference type="ARBA" id="ARBA00022692"/>
    </source>
</evidence>
<dbReference type="SUPFAM" id="SSF81321">
    <property type="entry name" value="Family A G protein-coupled receptor-like"/>
    <property type="match status" value="1"/>
</dbReference>
<keyword evidence="2" id="KW-1003">Cell membrane</keyword>
<feature type="transmembrane region" description="Helical" evidence="11">
    <location>
        <begin position="70"/>
        <end position="90"/>
    </location>
</feature>
<feature type="transmembrane region" description="Helical" evidence="11">
    <location>
        <begin position="243"/>
        <end position="266"/>
    </location>
</feature>
<evidence type="ECO:0000256" key="10">
    <source>
        <dbReference type="SAM" id="MobiDB-lite"/>
    </source>
</evidence>
<evidence type="ECO:0000256" key="4">
    <source>
        <dbReference type="ARBA" id="ARBA00022989"/>
    </source>
</evidence>
<reference evidence="13" key="2">
    <citation type="submission" date="2025-09" db="UniProtKB">
        <authorList>
            <consortium name="Ensembl"/>
        </authorList>
    </citation>
    <scope>IDENTIFICATION</scope>
</reference>
<dbReference type="Gene3D" id="1.20.1070.10">
    <property type="entry name" value="Rhodopsin 7-helix transmembrane proteins"/>
    <property type="match status" value="1"/>
</dbReference>
<evidence type="ECO:0000256" key="5">
    <source>
        <dbReference type="ARBA" id="ARBA00023040"/>
    </source>
</evidence>
<dbReference type="GO" id="GO:0007204">
    <property type="term" value="P:positive regulation of cytosolic calcium ion concentration"/>
    <property type="evidence" value="ECO:0007669"/>
    <property type="project" value="TreeGrafter"/>
</dbReference>
<dbReference type="Ensembl" id="ENSKMAT00000023491.1">
    <property type="protein sequence ID" value="ENSKMAP00000023196.1"/>
    <property type="gene ID" value="ENSKMAG00000017210.1"/>
</dbReference>
<dbReference type="GeneTree" id="ENSGT01110000267168"/>
<dbReference type="InterPro" id="IPR000276">
    <property type="entry name" value="GPCR_Rhodpsn"/>
</dbReference>
<dbReference type="InterPro" id="IPR017452">
    <property type="entry name" value="GPCR_Rhodpsn_7TM"/>
</dbReference>
<dbReference type="KEGG" id="kmr:108228479"/>
<dbReference type="GO" id="GO:0016493">
    <property type="term" value="F:C-C chemokine receptor activity"/>
    <property type="evidence" value="ECO:0007669"/>
    <property type="project" value="TreeGrafter"/>
</dbReference>
<dbReference type="OMA" id="IYCYIRI"/>
<dbReference type="GeneID" id="108228479"/>
<evidence type="ECO:0000256" key="2">
    <source>
        <dbReference type="ARBA" id="ARBA00022475"/>
    </source>
</evidence>
<feature type="compositionally biased region" description="Basic and acidic residues" evidence="10">
    <location>
        <begin position="343"/>
        <end position="356"/>
    </location>
</feature>
<name>A0A3Q3B2R4_KRYMA</name>
<dbReference type="GO" id="GO:0019722">
    <property type="term" value="P:calcium-mediated signaling"/>
    <property type="evidence" value="ECO:0007669"/>
    <property type="project" value="TreeGrafter"/>
</dbReference>
<evidence type="ECO:0000256" key="1">
    <source>
        <dbReference type="ARBA" id="ARBA00004651"/>
    </source>
</evidence>
<dbReference type="Proteomes" id="UP000264800">
    <property type="component" value="Unplaced"/>
</dbReference>
<dbReference type="GO" id="GO:0019957">
    <property type="term" value="F:C-C chemokine binding"/>
    <property type="evidence" value="ECO:0007669"/>
    <property type="project" value="TreeGrafter"/>
</dbReference>
<feature type="region of interest" description="Disordered" evidence="10">
    <location>
        <begin position="335"/>
        <end position="356"/>
    </location>
</feature>
<dbReference type="Pfam" id="PF00001">
    <property type="entry name" value="7tm_1"/>
    <property type="match status" value="1"/>
</dbReference>
<protein>
    <submittedName>
        <fullName evidence="13">C-C chemokine receptor type 1-like</fullName>
    </submittedName>
</protein>
<sequence>METTTFDQDYDNDTDDPSMLVALCSHDGDNKLGAQISVLYYFLFIVSLFGNGLVLVIIHRFERLSTVTNILLLNLVLSSLFFTSSLPFQSVYMQLSNWIFGTVMCKIVNSVYYLGFYSSVFFLTLLTFDRHLAVVYSLAASQARNQRYAVISCVVVWIVSGLACIRPMLLHNTYVYTDDALYCDEYPGLLPYIDVELLRKSGFYLQLLLFLILPLAVIIYCYVRIAITVISSRIATKFRTVRLIFIIVLLFFICWTPFNIVMLMVLMNDEGISCEEEQNLGYALQITRNIAHLYFCISPIFYTFVGKKFQNYFRQLLVKHFPGLKKYISVTEPKRTNMSTKSTRNELFDGKQTEEL</sequence>
<feature type="domain" description="G-protein coupled receptors family 1 profile" evidence="12">
    <location>
        <begin position="50"/>
        <end position="302"/>
    </location>
</feature>
<dbReference type="PROSITE" id="PS00237">
    <property type="entry name" value="G_PROTEIN_RECEP_F1_1"/>
    <property type="match status" value="1"/>
</dbReference>
<evidence type="ECO:0000313" key="13">
    <source>
        <dbReference type="Ensembl" id="ENSKMAP00000023196.1"/>
    </source>
</evidence>
<keyword evidence="4 11" id="KW-1133">Transmembrane helix</keyword>
<dbReference type="RefSeq" id="XP_037829197.1">
    <property type="nucleotide sequence ID" value="XM_037973269.1"/>
</dbReference>
<keyword evidence="6 11" id="KW-0472">Membrane</keyword>
<evidence type="ECO:0000313" key="14">
    <source>
        <dbReference type="Proteomes" id="UP000264800"/>
    </source>
</evidence>
<feature type="transmembrane region" description="Helical" evidence="11">
    <location>
        <begin position="38"/>
        <end position="58"/>
    </location>
</feature>
<dbReference type="InterPro" id="IPR000355">
    <property type="entry name" value="Chemokine_rcpt"/>
</dbReference>
<dbReference type="PRINTS" id="PR00657">
    <property type="entry name" value="CCCHEMOKINER"/>
</dbReference>
<proteinExistence type="inferred from homology"/>
<dbReference type="GO" id="GO:0006955">
    <property type="term" value="P:immune response"/>
    <property type="evidence" value="ECO:0007669"/>
    <property type="project" value="TreeGrafter"/>
</dbReference>
<dbReference type="PANTHER" id="PTHR10489">
    <property type="entry name" value="CELL ADHESION MOLECULE"/>
    <property type="match status" value="1"/>
</dbReference>
<feature type="transmembrane region" description="Helical" evidence="11">
    <location>
        <begin position="110"/>
        <end position="128"/>
    </location>
</feature>
<feature type="transmembrane region" description="Helical" evidence="11">
    <location>
        <begin position="286"/>
        <end position="305"/>
    </location>
</feature>
<evidence type="ECO:0000259" key="12">
    <source>
        <dbReference type="PROSITE" id="PS50262"/>
    </source>
</evidence>
<dbReference type="PRINTS" id="PR00237">
    <property type="entry name" value="GPCRRHODOPSN"/>
</dbReference>
<evidence type="ECO:0000256" key="7">
    <source>
        <dbReference type="ARBA" id="ARBA00023170"/>
    </source>
</evidence>
<keyword evidence="5 9" id="KW-0297">G-protein coupled receptor</keyword>
<comment type="similarity">
    <text evidence="9">Belongs to the G-protein coupled receptor 1 family.</text>
</comment>
<evidence type="ECO:0000256" key="11">
    <source>
        <dbReference type="SAM" id="Phobius"/>
    </source>
</evidence>
<evidence type="ECO:0000256" key="8">
    <source>
        <dbReference type="ARBA" id="ARBA00023224"/>
    </source>
</evidence>
<keyword evidence="8 9" id="KW-0807">Transducer</keyword>
<feature type="transmembrane region" description="Helical" evidence="11">
    <location>
        <begin position="203"/>
        <end position="223"/>
    </location>
</feature>
<dbReference type="PROSITE" id="PS50262">
    <property type="entry name" value="G_PROTEIN_RECEP_F1_2"/>
    <property type="match status" value="1"/>
</dbReference>
<dbReference type="OrthoDB" id="9876908at2759"/>
<evidence type="ECO:0000256" key="9">
    <source>
        <dbReference type="RuleBase" id="RU000688"/>
    </source>
</evidence>
<dbReference type="InterPro" id="IPR050119">
    <property type="entry name" value="CCR1-9-like"/>
</dbReference>
<dbReference type="PANTHER" id="PTHR10489:SF922">
    <property type="entry name" value="C-C CHEMOKINE RECEPTOR FAMILY-LIKE-RELATED"/>
    <property type="match status" value="1"/>
</dbReference>
<accession>A0A3Q3B2R4</accession>
<comment type="subcellular location">
    <subcellularLocation>
        <location evidence="1">Cell membrane</location>
        <topology evidence="1">Multi-pass membrane protein</topology>
    </subcellularLocation>
</comment>
<evidence type="ECO:0000256" key="6">
    <source>
        <dbReference type="ARBA" id="ARBA00023136"/>
    </source>
</evidence>